<keyword evidence="6" id="KW-0812">Transmembrane</keyword>
<organism evidence="8 9">
    <name type="scientific">Citricoccus muralis</name>
    <dbReference type="NCBI Taxonomy" id="169134"/>
    <lineage>
        <taxon>Bacteria</taxon>
        <taxon>Bacillati</taxon>
        <taxon>Actinomycetota</taxon>
        <taxon>Actinomycetes</taxon>
        <taxon>Micrococcales</taxon>
        <taxon>Micrococcaceae</taxon>
        <taxon>Citricoccus</taxon>
    </lineage>
</organism>
<evidence type="ECO:0000256" key="2">
    <source>
        <dbReference type="ARBA" id="ARBA00022741"/>
    </source>
</evidence>
<feature type="compositionally biased region" description="Low complexity" evidence="5">
    <location>
        <begin position="381"/>
        <end position="394"/>
    </location>
</feature>
<dbReference type="InterPro" id="IPR008271">
    <property type="entry name" value="Ser/Thr_kinase_AS"/>
</dbReference>
<dbReference type="Gene3D" id="3.30.200.20">
    <property type="entry name" value="Phosphorylase Kinase, domain 1"/>
    <property type="match status" value="1"/>
</dbReference>
<name>A0ABY8H3J2_9MICC</name>
<proteinExistence type="predicted"/>
<evidence type="ECO:0000256" key="4">
    <source>
        <dbReference type="ARBA" id="ARBA00022840"/>
    </source>
</evidence>
<gene>
    <name evidence="8" type="ORF">P8192_08855</name>
</gene>
<dbReference type="PROSITE" id="PS50011">
    <property type="entry name" value="PROTEIN_KINASE_DOM"/>
    <property type="match status" value="1"/>
</dbReference>
<protein>
    <submittedName>
        <fullName evidence="8">Protein kinase</fullName>
    </submittedName>
</protein>
<feature type="compositionally biased region" description="Low complexity" evidence="5">
    <location>
        <begin position="339"/>
        <end position="354"/>
    </location>
</feature>
<feature type="domain" description="Protein kinase" evidence="7">
    <location>
        <begin position="18"/>
        <end position="278"/>
    </location>
</feature>
<reference evidence="8 9" key="1">
    <citation type="submission" date="2023-04" db="EMBL/GenBank/DDBJ databases">
        <title>Funneling lignin-derived compounds into biodiesel using alkali-halophilic Citricoccus sp. P2.</title>
        <authorList>
            <person name="Luo C.-B."/>
        </authorList>
    </citation>
    <scope>NUCLEOTIDE SEQUENCE [LARGE SCALE GENOMIC DNA]</scope>
    <source>
        <strain evidence="8 9">P2</strain>
    </source>
</reference>
<feature type="transmembrane region" description="Helical" evidence="6">
    <location>
        <begin position="412"/>
        <end position="433"/>
    </location>
</feature>
<dbReference type="CDD" id="cd14014">
    <property type="entry name" value="STKc_PknB_like"/>
    <property type="match status" value="1"/>
</dbReference>
<evidence type="ECO:0000313" key="9">
    <source>
        <dbReference type="Proteomes" id="UP001219037"/>
    </source>
</evidence>
<keyword evidence="9" id="KW-1185">Reference proteome</keyword>
<keyword evidence="2" id="KW-0547">Nucleotide-binding</keyword>
<evidence type="ECO:0000259" key="7">
    <source>
        <dbReference type="PROSITE" id="PS50011"/>
    </source>
</evidence>
<dbReference type="GO" id="GO:0016301">
    <property type="term" value="F:kinase activity"/>
    <property type="evidence" value="ECO:0007669"/>
    <property type="project" value="UniProtKB-KW"/>
</dbReference>
<keyword evidence="4" id="KW-0067">ATP-binding</keyword>
<evidence type="ECO:0000256" key="3">
    <source>
        <dbReference type="ARBA" id="ARBA00022777"/>
    </source>
</evidence>
<dbReference type="PANTHER" id="PTHR43289:SF34">
    <property type="entry name" value="SERINE_THREONINE-PROTEIN KINASE YBDM-RELATED"/>
    <property type="match status" value="1"/>
</dbReference>
<dbReference type="InterPro" id="IPR000719">
    <property type="entry name" value="Prot_kinase_dom"/>
</dbReference>
<dbReference type="Pfam" id="PF00069">
    <property type="entry name" value="Pkinase"/>
    <property type="match status" value="1"/>
</dbReference>
<sequence length="438" mass="47050">MSTTSQDQLIGTIVDDRYRVAERLARGGMSTVYRAVDLRLERDVAMKVLYPHLAEDPSLVDKFEREAKTAAALNHPHVVNVYDQGIQTGPDGRLAYLVMEYVPGVTLRSVLGKHRALTPHLTLVYLLALVDGLAAAHRAGLVHRDMKPENVLVSREGDIKVADFGLARAATNHTGTGAALMGTVAYVSPELASGGRADMRSDVYAVGIMMFEMLTGRQPFTGQSAVQIAFKHVNSRVPAPSTLAPGLAESLDDVVLWCTHPDPNQRPRDAQELLDQLIVIRERLTDAQLDYTIPLVPTDIPLDASTHDATTALPAAAERYEDPIDAPAPRASIYEEEPATTVAPTTVSPTTTEPSTDHEPATAVYGQASPAAIAPVAPTPEAAAPRPLKGAAARRAARTPTERLSTVRPGRVALIVLLVVILAALAQLLGYWIGTTRF</sequence>
<feature type="region of interest" description="Disordered" evidence="5">
    <location>
        <begin position="381"/>
        <end position="402"/>
    </location>
</feature>
<dbReference type="PROSITE" id="PS00108">
    <property type="entry name" value="PROTEIN_KINASE_ST"/>
    <property type="match status" value="1"/>
</dbReference>
<accession>A0ABY8H3J2</accession>
<dbReference type="Gene3D" id="1.10.510.10">
    <property type="entry name" value="Transferase(Phosphotransferase) domain 1"/>
    <property type="match status" value="1"/>
</dbReference>
<evidence type="ECO:0000313" key="8">
    <source>
        <dbReference type="EMBL" id="WFP15521.1"/>
    </source>
</evidence>
<keyword evidence="1" id="KW-0808">Transferase</keyword>
<dbReference type="SUPFAM" id="SSF56112">
    <property type="entry name" value="Protein kinase-like (PK-like)"/>
    <property type="match status" value="1"/>
</dbReference>
<evidence type="ECO:0000256" key="1">
    <source>
        <dbReference type="ARBA" id="ARBA00022679"/>
    </source>
</evidence>
<feature type="region of interest" description="Disordered" evidence="5">
    <location>
        <begin position="338"/>
        <end position="361"/>
    </location>
</feature>
<dbReference type="EMBL" id="CP121252">
    <property type="protein sequence ID" value="WFP15521.1"/>
    <property type="molecule type" value="Genomic_DNA"/>
</dbReference>
<dbReference type="Proteomes" id="UP001219037">
    <property type="component" value="Chromosome"/>
</dbReference>
<keyword evidence="6" id="KW-1133">Transmembrane helix</keyword>
<keyword evidence="3 8" id="KW-0418">Kinase</keyword>
<dbReference type="PANTHER" id="PTHR43289">
    <property type="entry name" value="MITOGEN-ACTIVATED PROTEIN KINASE KINASE KINASE 20-RELATED"/>
    <property type="match status" value="1"/>
</dbReference>
<dbReference type="SMART" id="SM00220">
    <property type="entry name" value="S_TKc"/>
    <property type="match status" value="1"/>
</dbReference>
<dbReference type="InterPro" id="IPR011009">
    <property type="entry name" value="Kinase-like_dom_sf"/>
</dbReference>
<keyword evidence="6" id="KW-0472">Membrane</keyword>
<evidence type="ECO:0000256" key="5">
    <source>
        <dbReference type="SAM" id="MobiDB-lite"/>
    </source>
</evidence>
<evidence type="ECO:0000256" key="6">
    <source>
        <dbReference type="SAM" id="Phobius"/>
    </source>
</evidence>
<dbReference type="RefSeq" id="WP_278156335.1">
    <property type="nucleotide sequence ID" value="NZ_CP121252.1"/>
</dbReference>